<dbReference type="InterPro" id="IPR036291">
    <property type="entry name" value="NAD(P)-bd_dom_sf"/>
</dbReference>
<evidence type="ECO:0000313" key="2">
    <source>
        <dbReference type="EMBL" id="KTT69246.1"/>
    </source>
</evidence>
<dbReference type="EMBL" id="LDTD01000074">
    <property type="protein sequence ID" value="KTT69246.1"/>
    <property type="molecule type" value="Genomic_DNA"/>
</dbReference>
<protein>
    <recommendedName>
        <fullName evidence="1">NAD-dependent epimerase/dehydratase domain-containing protein</fullName>
    </recommendedName>
</protein>
<dbReference type="SUPFAM" id="SSF51735">
    <property type="entry name" value="NAD(P)-binding Rossmann-fold domains"/>
    <property type="match status" value="1"/>
</dbReference>
<dbReference type="Proteomes" id="UP000072867">
    <property type="component" value="Unassembled WGS sequence"/>
</dbReference>
<dbReference type="InterPro" id="IPR001509">
    <property type="entry name" value="Epimerase_deHydtase"/>
</dbReference>
<dbReference type="Gene3D" id="3.40.50.720">
    <property type="entry name" value="NAD(P)-binding Rossmann-like Domain"/>
    <property type="match status" value="1"/>
</dbReference>
<dbReference type="AlphaFoldDB" id="A0A147HWE9"/>
<dbReference type="InterPro" id="IPR051207">
    <property type="entry name" value="ComplexI_NDUFA9_subunit"/>
</dbReference>
<dbReference type="GO" id="GO:0044877">
    <property type="term" value="F:protein-containing complex binding"/>
    <property type="evidence" value="ECO:0007669"/>
    <property type="project" value="TreeGrafter"/>
</dbReference>
<feature type="domain" description="NAD-dependent epimerase/dehydratase" evidence="1">
    <location>
        <begin position="3"/>
        <end position="169"/>
    </location>
</feature>
<organism evidence="2 3">
    <name type="scientific">Sphingomonas sanguinis</name>
    <dbReference type="NCBI Taxonomy" id="33051"/>
    <lineage>
        <taxon>Bacteria</taxon>
        <taxon>Pseudomonadati</taxon>
        <taxon>Pseudomonadota</taxon>
        <taxon>Alphaproteobacteria</taxon>
        <taxon>Sphingomonadales</taxon>
        <taxon>Sphingomonadaceae</taxon>
        <taxon>Sphingomonas</taxon>
    </lineage>
</organism>
<evidence type="ECO:0000259" key="1">
    <source>
        <dbReference type="Pfam" id="PF01370"/>
    </source>
</evidence>
<gene>
    <name evidence="2" type="ORF">NS319_10940</name>
</gene>
<comment type="caution">
    <text evidence="2">The sequence shown here is derived from an EMBL/GenBank/DDBJ whole genome shotgun (WGS) entry which is preliminary data.</text>
</comment>
<dbReference type="Pfam" id="PF01370">
    <property type="entry name" value="Epimerase"/>
    <property type="match status" value="1"/>
</dbReference>
<proteinExistence type="predicted"/>
<accession>A0A147HWE9</accession>
<dbReference type="RefSeq" id="WP_058733646.1">
    <property type="nucleotide sequence ID" value="NZ_LDTD01000074.1"/>
</dbReference>
<name>A0A147HWE9_9SPHN</name>
<reference evidence="2 3" key="1">
    <citation type="journal article" date="2016" name="Front. Microbiol.">
        <title>Genomic Resource of Rice Seed Associated Bacteria.</title>
        <authorList>
            <person name="Midha S."/>
            <person name="Bansal K."/>
            <person name="Sharma S."/>
            <person name="Kumar N."/>
            <person name="Patil P.P."/>
            <person name="Chaudhry V."/>
            <person name="Patil P.B."/>
        </authorList>
    </citation>
    <scope>NUCLEOTIDE SEQUENCE [LARGE SCALE GENOMIC DNA]</scope>
    <source>
        <strain evidence="2 3">NS319</strain>
    </source>
</reference>
<dbReference type="PATRIC" id="fig|33051.3.peg.3388"/>
<evidence type="ECO:0000313" key="3">
    <source>
        <dbReference type="Proteomes" id="UP000072867"/>
    </source>
</evidence>
<dbReference type="PANTHER" id="PTHR12126">
    <property type="entry name" value="NADH-UBIQUINONE OXIDOREDUCTASE 39 KDA SUBUNIT-RELATED"/>
    <property type="match status" value="1"/>
</dbReference>
<dbReference type="PANTHER" id="PTHR12126:SF11">
    <property type="entry name" value="NADH DEHYDROGENASE [UBIQUINONE] 1 ALPHA SUBCOMPLEX SUBUNIT 9, MITOCHONDRIAL"/>
    <property type="match status" value="1"/>
</dbReference>
<sequence length="299" mass="31710">MSILVAGGNGRLGRAVLAQLGQNGRAAVRHRGTAGAIFIDSDGNVDPADLAGVTAIVNCVNLVHGTTADINRANVAYPRVLARAAREAGVQRFVQVSSFSIYGRAERIDAATPLAPESDYGRSKLVAESELAALATPNFSVVALRLPFMFSLEEPALMGRLVPLIQKLHFVPVRAGIPVQRSMITYAGAAEALLCALHSDSQDGAGTVVAADPRPLELGDIGQALRARGHRVATLPVPKFAIVAARRVVPGIVDRLFRSNILAHDINMMRDGTAYPVTAELAAYIEEWNRGRAGHAEES</sequence>